<dbReference type="PROSITE" id="PS50850">
    <property type="entry name" value="MFS"/>
    <property type="match status" value="1"/>
</dbReference>
<evidence type="ECO:0000256" key="2">
    <source>
        <dbReference type="ARBA" id="ARBA00022989"/>
    </source>
</evidence>
<dbReference type="GO" id="GO:0022857">
    <property type="term" value="F:transmembrane transporter activity"/>
    <property type="evidence" value="ECO:0007669"/>
    <property type="project" value="InterPro"/>
</dbReference>
<feature type="transmembrane region" description="Helical" evidence="4">
    <location>
        <begin position="288"/>
        <end position="306"/>
    </location>
</feature>
<dbReference type="AlphaFoldDB" id="C5TAZ0"/>
<dbReference type="CDD" id="cd17370">
    <property type="entry name" value="MFS_MJ1317_like"/>
    <property type="match status" value="1"/>
</dbReference>
<feature type="transmembrane region" description="Helical" evidence="4">
    <location>
        <begin position="252"/>
        <end position="276"/>
    </location>
</feature>
<dbReference type="PANTHER" id="PTHR23518:SF2">
    <property type="entry name" value="MAJOR FACILITATOR SUPERFAMILY TRANSPORTER"/>
    <property type="match status" value="1"/>
</dbReference>
<protein>
    <submittedName>
        <fullName evidence="6">Major facilitator superfamily MFS_1</fullName>
    </submittedName>
</protein>
<evidence type="ECO:0000256" key="1">
    <source>
        <dbReference type="ARBA" id="ARBA00022692"/>
    </source>
</evidence>
<evidence type="ECO:0000259" key="5">
    <source>
        <dbReference type="PROSITE" id="PS50850"/>
    </source>
</evidence>
<proteinExistence type="predicted"/>
<feature type="transmembrane region" description="Helical" evidence="4">
    <location>
        <begin position="209"/>
        <end position="231"/>
    </location>
</feature>
<dbReference type="Proteomes" id="UP000003856">
    <property type="component" value="Unassembled WGS sequence"/>
</dbReference>
<gene>
    <name evidence="6" type="ORF">AcdelDRAFT_4070</name>
</gene>
<feature type="transmembrane region" description="Helical" evidence="4">
    <location>
        <begin position="376"/>
        <end position="398"/>
    </location>
</feature>
<feature type="transmembrane region" description="Helical" evidence="4">
    <location>
        <begin position="318"/>
        <end position="334"/>
    </location>
</feature>
<dbReference type="InterPro" id="IPR011701">
    <property type="entry name" value="MFS"/>
</dbReference>
<evidence type="ECO:0000313" key="7">
    <source>
        <dbReference type="Proteomes" id="UP000003856"/>
    </source>
</evidence>
<keyword evidence="7" id="KW-1185">Reference proteome</keyword>
<feature type="transmembrane region" description="Helical" evidence="4">
    <location>
        <begin position="404"/>
        <end position="423"/>
    </location>
</feature>
<sequence length="431" mass="45532">MARTVGRGWSAGVAQSAGEESGTIAVSLPPAKSPLTPASAEARRARLHPDVLKLGLVSFLTDLSSEMIFSVFAVFFTTVAGASTALLGLIEGLADFSASSLNYLAGWLSDRSGRRKWFATAGYGFSTLAKMILLVSSSIAGLAVFRVIERLGKGFRGPPRDAWLSSIAVKESRGYAFGVHKALDKSGAVLGPLVAYALLKWLGESASTYSLLFVVAFVPAVISVVVLTRIPDQPGQPHARESVRENWQQLSAGFKCFLVPAGVFALAYFSLGFLLLKAHGVGFGMTDVVLLYALFNGVCVVAAPLVGKRGDKVGRSRIVVLGYALYGAINLWLVVAGSRWEMVGIFCLYGVFYAIEDSQSKAFIADLEPERRATAVGVYNFVTGGLYLPASLVAGALWTVAPGLAFGLAAVLSVAAIVIFLLVRPAAVGPR</sequence>
<dbReference type="EMBL" id="ACQT01000285">
    <property type="protein sequence ID" value="EER58358.1"/>
    <property type="molecule type" value="Genomic_DNA"/>
</dbReference>
<dbReference type="OrthoDB" id="9803985at2"/>
<dbReference type="InterPro" id="IPR020846">
    <property type="entry name" value="MFS_dom"/>
</dbReference>
<feature type="transmembrane region" description="Helical" evidence="4">
    <location>
        <begin position="67"/>
        <end position="90"/>
    </location>
</feature>
<evidence type="ECO:0000256" key="3">
    <source>
        <dbReference type="ARBA" id="ARBA00023136"/>
    </source>
</evidence>
<feature type="domain" description="Major facilitator superfamily (MFS) profile" evidence="5">
    <location>
        <begin position="50"/>
        <end position="428"/>
    </location>
</feature>
<evidence type="ECO:0000256" key="4">
    <source>
        <dbReference type="SAM" id="Phobius"/>
    </source>
</evidence>
<keyword evidence="2 4" id="KW-1133">Transmembrane helix</keyword>
<name>C5TAZ0_ACIDE</name>
<dbReference type="Gene3D" id="1.20.1250.20">
    <property type="entry name" value="MFS general substrate transporter like domains"/>
    <property type="match status" value="2"/>
</dbReference>
<organism evidence="6 7">
    <name type="scientific">Acidovorax delafieldii 2AN</name>
    <dbReference type="NCBI Taxonomy" id="573060"/>
    <lineage>
        <taxon>Bacteria</taxon>
        <taxon>Pseudomonadati</taxon>
        <taxon>Pseudomonadota</taxon>
        <taxon>Betaproteobacteria</taxon>
        <taxon>Burkholderiales</taxon>
        <taxon>Comamonadaceae</taxon>
        <taxon>Acidovorax</taxon>
    </lineage>
</organism>
<feature type="transmembrane region" description="Helical" evidence="4">
    <location>
        <begin position="121"/>
        <end position="148"/>
    </location>
</feature>
<dbReference type="PATRIC" id="fig|573060.9.peg.876"/>
<keyword evidence="3 4" id="KW-0472">Membrane</keyword>
<comment type="caution">
    <text evidence="6">The sequence shown here is derived from an EMBL/GenBank/DDBJ whole genome shotgun (WGS) entry which is preliminary data.</text>
</comment>
<dbReference type="Pfam" id="PF07690">
    <property type="entry name" value="MFS_1"/>
    <property type="match status" value="2"/>
</dbReference>
<dbReference type="PANTHER" id="PTHR23518">
    <property type="entry name" value="C-METHYLTRANSFERASE"/>
    <property type="match status" value="1"/>
</dbReference>
<evidence type="ECO:0000313" key="6">
    <source>
        <dbReference type="EMBL" id="EER58358.1"/>
    </source>
</evidence>
<dbReference type="InterPro" id="IPR036259">
    <property type="entry name" value="MFS_trans_sf"/>
</dbReference>
<accession>C5TAZ0</accession>
<reference evidence="6 7" key="1">
    <citation type="submission" date="2009-05" db="EMBL/GenBank/DDBJ databases">
        <title>The draft genome of Acidovorax delafieldii 2AN.</title>
        <authorList>
            <consortium name="US DOE Joint Genome Institute (JGI-PGF)"/>
            <person name="Lucas S."/>
            <person name="Copeland A."/>
            <person name="Lapidus A."/>
            <person name="Glavina del Rio T."/>
            <person name="Tice H."/>
            <person name="Bruce D."/>
            <person name="Goodwin L."/>
            <person name="Pitluck S."/>
            <person name="Larimer F."/>
            <person name="Land M.L."/>
            <person name="Hauser L."/>
            <person name="Shelobolina E.S."/>
            <person name="Picardal F."/>
            <person name="Roden E."/>
            <person name="Emerson D."/>
        </authorList>
    </citation>
    <scope>NUCLEOTIDE SEQUENCE [LARGE SCALE GENOMIC DNA]</scope>
    <source>
        <strain evidence="6 7">2AN</strain>
    </source>
</reference>
<keyword evidence="1 4" id="KW-0812">Transmembrane</keyword>
<dbReference type="SUPFAM" id="SSF103473">
    <property type="entry name" value="MFS general substrate transporter"/>
    <property type="match status" value="1"/>
</dbReference>